<dbReference type="AlphaFoldDB" id="A0A1H5FU43"/>
<gene>
    <name evidence="1" type="ORF">SAMN05444164_6795</name>
</gene>
<sequence>MVLRLKLSISEITMLKFLVAGVATFGFMAVASAADLPRPQPVAEQAPIGKMPIGKYPVGKYPVGKTPVGKAPIVTKG</sequence>
<accession>A0A1H5FU43</accession>
<evidence type="ECO:0000313" key="2">
    <source>
        <dbReference type="Proteomes" id="UP000198992"/>
    </source>
</evidence>
<reference evidence="1 2" key="1">
    <citation type="submission" date="2016-10" db="EMBL/GenBank/DDBJ databases">
        <authorList>
            <person name="de Groot N.N."/>
        </authorList>
    </citation>
    <scope>NUCLEOTIDE SEQUENCE [LARGE SCALE GENOMIC DNA]</scope>
    <source>
        <strain evidence="1 2">MT12</strain>
    </source>
</reference>
<organism evidence="1 2">
    <name type="scientific">Bradyrhizobium erythrophlei</name>
    <dbReference type="NCBI Taxonomy" id="1437360"/>
    <lineage>
        <taxon>Bacteria</taxon>
        <taxon>Pseudomonadati</taxon>
        <taxon>Pseudomonadota</taxon>
        <taxon>Alphaproteobacteria</taxon>
        <taxon>Hyphomicrobiales</taxon>
        <taxon>Nitrobacteraceae</taxon>
        <taxon>Bradyrhizobium</taxon>
    </lineage>
</organism>
<proteinExistence type="predicted"/>
<dbReference type="EMBL" id="FNTH01000001">
    <property type="protein sequence ID" value="SEE06976.1"/>
    <property type="molecule type" value="Genomic_DNA"/>
</dbReference>
<evidence type="ECO:0000313" key="1">
    <source>
        <dbReference type="EMBL" id="SEE06976.1"/>
    </source>
</evidence>
<dbReference type="Proteomes" id="UP000198992">
    <property type="component" value="Unassembled WGS sequence"/>
</dbReference>
<protein>
    <submittedName>
        <fullName evidence="1">Uncharacterized protein</fullName>
    </submittedName>
</protein>
<name>A0A1H5FU43_9BRAD</name>